<dbReference type="PANTHER" id="PTHR14499">
    <property type="entry name" value="POTASSIUM CHANNEL TETRAMERIZATION DOMAIN-CONTAINING"/>
    <property type="match status" value="1"/>
</dbReference>
<dbReference type="InterPro" id="IPR000210">
    <property type="entry name" value="BTB/POZ_dom"/>
</dbReference>
<gene>
    <name evidence="4" type="ORF">C2E20_6221</name>
</gene>
<comment type="caution">
    <text evidence="4">The sequence shown here is derived from an EMBL/GenBank/DDBJ whole genome shotgun (WGS) entry which is preliminary data.</text>
</comment>
<dbReference type="PANTHER" id="PTHR14499:SF136">
    <property type="entry name" value="GH08630P"/>
    <property type="match status" value="1"/>
</dbReference>
<feature type="compositionally biased region" description="Low complexity" evidence="2">
    <location>
        <begin position="311"/>
        <end position="320"/>
    </location>
</feature>
<feature type="domain" description="BTB" evidence="3">
    <location>
        <begin position="367"/>
        <end position="473"/>
    </location>
</feature>
<dbReference type="SMART" id="SM00225">
    <property type="entry name" value="BTB"/>
    <property type="match status" value="1"/>
</dbReference>
<dbReference type="OrthoDB" id="2414723at2759"/>
<accession>A0A2P6V8E6</accession>
<protein>
    <submittedName>
        <fullName evidence="4">BTB POZ domain-containing KCTD8</fullName>
    </submittedName>
</protein>
<evidence type="ECO:0000313" key="4">
    <source>
        <dbReference type="EMBL" id="PSC70362.1"/>
    </source>
</evidence>
<evidence type="ECO:0000256" key="2">
    <source>
        <dbReference type="SAM" id="MobiDB-lite"/>
    </source>
</evidence>
<dbReference type="AlphaFoldDB" id="A0A2P6V8E6"/>
<proteinExistence type="predicted"/>
<dbReference type="GO" id="GO:0051260">
    <property type="term" value="P:protein homooligomerization"/>
    <property type="evidence" value="ECO:0007669"/>
    <property type="project" value="InterPro"/>
</dbReference>
<dbReference type="InterPro" id="IPR003131">
    <property type="entry name" value="T1-type_BTB"/>
</dbReference>
<dbReference type="Gene3D" id="3.30.710.10">
    <property type="entry name" value="Potassium Channel Kv1.1, Chain A"/>
    <property type="match status" value="1"/>
</dbReference>
<evidence type="ECO:0000313" key="5">
    <source>
        <dbReference type="Proteomes" id="UP000239649"/>
    </source>
</evidence>
<dbReference type="STRING" id="554055.A0A2P6V8E6"/>
<sequence length="611" mass="64079">MAAEEVVAAYAQQLFIRSEAEARRPVVLLSGERTNVYSVLERNFRETALPPSERFWRAVRMQWTPQLETWRPRVNGVQLKVLAGARLPESDEEWAALRTALVGLRQHLRPDSSPDRLHGELREFVAMVVSWWENRKKTEGNIGAQLLKRVASAGLLLGGQLALHPGKKQCLELLPLQGPPHHPPPPTTAGLFTPLYAAPEIMPHALLGGGGTSHMLPPPPPTATIEALPPGGGSQHGGGSYMQHLVSVVPTDSQLFDQLIPGGMPSHTGGMPVSIGAAAAGAANGVHNASVSGSPREARAAEAGGGGTLYAGGQHAQSPQAPQPQSPQAQQQQQQQQQQQEGSADNRHKEPAPPAQQQQPNPALTKRFVSLNVGGHRFSTTAATLASVEGSYFNKLAHQGGSSRGAAPAEFFVDRSGKIFEHVLDYLRSQRFGDSPSTLPKDERTLQLLAREAKFYQLPELAERARASLATAVATTVVTPGGGAGDDTPSDVPANFAEGSAHGGQLMLGRLGSAAAAGGGSGSAGAAAGQQQQGQGVAAAGTALDAIFLETGFVPAAELAGAQASLLESLNTQVAAKQAEGFAVADCQCGTEREGTLRSLHYHVLLRKVAA</sequence>
<keyword evidence="5" id="KW-1185">Reference proteome</keyword>
<dbReference type="EMBL" id="LHPF02000020">
    <property type="protein sequence ID" value="PSC70362.1"/>
    <property type="molecule type" value="Genomic_DNA"/>
</dbReference>
<comment type="pathway">
    <text evidence="1">Protein modification; protein ubiquitination.</text>
</comment>
<feature type="compositionally biased region" description="Low complexity" evidence="2">
    <location>
        <begin position="326"/>
        <end position="340"/>
    </location>
</feature>
<dbReference type="InterPro" id="IPR011333">
    <property type="entry name" value="SKP1/BTB/POZ_sf"/>
</dbReference>
<dbReference type="Pfam" id="PF02214">
    <property type="entry name" value="BTB_2"/>
    <property type="match status" value="1"/>
</dbReference>
<evidence type="ECO:0000256" key="1">
    <source>
        <dbReference type="ARBA" id="ARBA00004906"/>
    </source>
</evidence>
<dbReference type="SUPFAM" id="SSF54695">
    <property type="entry name" value="POZ domain"/>
    <property type="match status" value="1"/>
</dbReference>
<feature type="region of interest" description="Disordered" evidence="2">
    <location>
        <begin position="286"/>
        <end position="363"/>
    </location>
</feature>
<dbReference type="CDD" id="cd18316">
    <property type="entry name" value="BTB_POZ_KCTD-like"/>
    <property type="match status" value="1"/>
</dbReference>
<evidence type="ECO:0000259" key="3">
    <source>
        <dbReference type="SMART" id="SM00225"/>
    </source>
</evidence>
<reference evidence="4 5" key="1">
    <citation type="journal article" date="2018" name="Plant J.">
        <title>Genome sequences of Chlorella sorokiniana UTEX 1602 and Micractinium conductrix SAG 241.80: implications to maltose excretion by a green alga.</title>
        <authorList>
            <person name="Arriola M.B."/>
            <person name="Velmurugan N."/>
            <person name="Zhang Y."/>
            <person name="Plunkett M.H."/>
            <person name="Hondzo H."/>
            <person name="Barney B.M."/>
        </authorList>
    </citation>
    <scope>NUCLEOTIDE SEQUENCE [LARGE SCALE GENOMIC DNA]</scope>
    <source>
        <strain evidence="4 5">SAG 241.80</strain>
    </source>
</reference>
<organism evidence="4 5">
    <name type="scientific">Micractinium conductrix</name>
    <dbReference type="NCBI Taxonomy" id="554055"/>
    <lineage>
        <taxon>Eukaryota</taxon>
        <taxon>Viridiplantae</taxon>
        <taxon>Chlorophyta</taxon>
        <taxon>core chlorophytes</taxon>
        <taxon>Trebouxiophyceae</taxon>
        <taxon>Chlorellales</taxon>
        <taxon>Chlorellaceae</taxon>
        <taxon>Chlorella clade</taxon>
        <taxon>Micractinium</taxon>
    </lineage>
</organism>
<dbReference type="Proteomes" id="UP000239649">
    <property type="component" value="Unassembled WGS sequence"/>
</dbReference>
<name>A0A2P6V8E6_9CHLO</name>